<feature type="region of interest" description="Disordered" evidence="9">
    <location>
        <begin position="776"/>
        <end position="962"/>
    </location>
</feature>
<dbReference type="InterPro" id="IPR028168">
    <property type="entry name" value="KASH5_CC"/>
</dbReference>
<comment type="subcellular location">
    <subcellularLocation>
        <location evidence="2">Cytoplasm</location>
    </subcellularLocation>
    <subcellularLocation>
        <location evidence="1">Membrane</location>
        <topology evidence="1">Single-pass membrane protein</topology>
    </subcellularLocation>
</comment>
<feature type="domain" description="Protein KASH5 EF-hand-like" evidence="11">
    <location>
        <begin position="90"/>
        <end position="154"/>
    </location>
</feature>
<dbReference type="Proteomes" id="UP000752171">
    <property type="component" value="Unassembled WGS sequence"/>
</dbReference>
<dbReference type="GO" id="GO:0005737">
    <property type="term" value="C:cytoplasm"/>
    <property type="evidence" value="ECO:0007669"/>
    <property type="project" value="UniProtKB-SubCell"/>
</dbReference>
<keyword evidence="4 10" id="KW-0812">Transmembrane</keyword>
<evidence type="ECO:0000256" key="1">
    <source>
        <dbReference type="ARBA" id="ARBA00004167"/>
    </source>
</evidence>
<feature type="region of interest" description="Disordered" evidence="9">
    <location>
        <begin position="1659"/>
        <end position="1683"/>
    </location>
</feature>
<feature type="compositionally biased region" description="Acidic residues" evidence="9">
    <location>
        <begin position="739"/>
        <end position="752"/>
    </location>
</feature>
<feature type="compositionally biased region" description="Acidic residues" evidence="9">
    <location>
        <begin position="1050"/>
        <end position="1061"/>
    </location>
</feature>
<evidence type="ECO:0000256" key="2">
    <source>
        <dbReference type="ARBA" id="ARBA00004496"/>
    </source>
</evidence>
<feature type="region of interest" description="Disordered" evidence="9">
    <location>
        <begin position="1085"/>
        <end position="1131"/>
    </location>
</feature>
<protein>
    <submittedName>
        <fullName evidence="13">Protein MRVI1</fullName>
    </submittedName>
</protein>
<feature type="compositionally biased region" description="Polar residues" evidence="9">
    <location>
        <begin position="1116"/>
        <end position="1129"/>
    </location>
</feature>
<feature type="coiled-coil region" evidence="8">
    <location>
        <begin position="1753"/>
        <end position="1786"/>
    </location>
</feature>
<sequence>MASLNLNGGLSCAEDPAEGSDPTPPSHQPKPQHSNQHGFSVPTSLSVDSGTYCIEPSQVFDCSETFRSDNRDLCEQLEMNGFSEEELLNITFEACDTAGRGEVLASTVMQYLRAMTGHSPGQDKLTVLQRMLDPEDQDHLVSRDTFHTTMRKWIARCSQDGLSDNSYQASGSDLCKAAGSGTEYSSSLAETVFTDQAECHCEPSDLLGLVAQLKHAQHRLSGQNSSLLKTVSQCEETNLQLTLEVSELRSKLASAQLCAVRARSLSEELDEARRALRDSQEKATKALANSRALMEESEHLKAHIKVIEEKNEKLMFERSCSEERLNKLKRGNAELREELEETRVLLAVRDREITKKNIMLQKLRDTYLEHHKLIESLQSDLMRLQDHSQQALLRFDKCSLSPPGLKRGVVNNHYSLHHEILEAQPPRTIMEETSGPMPEILPPPSPRGDIQNIIHKIKSLHTAEPLERSFSQEQQQQANSKQHFITMVKELEVLRAPWEEQERRLAEAKQQAQEARRAAAITWWRALRLEGERSRAARDAQEATGLMQARILTLEAQLRAVQLEKEQQKVELRDAQSQAGAEKQDRGVETEASGDPGRDEAAKELLESLSRVESVVGRALQVAQLLTEEQSKVKKRLEAINRRVEEAVSRATHTQNQLGALETRMSNSTMSSDISMHYNAIPEDSGSSAVGSRGIVADPDLESVSSESQHSSSPRPTSPNTGGTLLPAAAEDNSHTGCDSEEASQDTEDSPDSSDPWVNRLSTVISQLSSPADLLPVGLVCEGSPPEQNTCERASAAAHSPLPETSPPPGPACEELAHGPTWENVAGSEEPDRAEGSPSKLEESESSRFILEEGDSRQTASPEPNKRPKSKQEDSERRRSQDEAASCGRSELDPGGGNTDSKLIEKGQSTKTNNQESLQALSTADLQANEGAKTSGSSEEEPVNSERNQEETGSNSVLKEPQIIWTCHTKEEFEASQVDSVQDSQLQTADSVGALKRAQDISAVCGGSGSAVKQASPRVPQLVVPESDTPFIFPHTRSRPPATPTMPTLPEEEEDSPEEVDSSSSSPSSYVPVETKLMNVSIAPPAIVLPRQQQDSKQEPLPLEKARPHSPRPRLSRTSGSSGPITTVDNDGHVIDLVKDQLPEMQLSEQDRQKNLELLEEAKKVSDRFLTRRGRRSTCSLTESPTALSPNPTPGSSPVPSRSSSLSAPPQTEVTIIPPISQPISQRLEVPAVRDHGETSKPEQESLKRLVDWKPPEKRKVSSGTLTPRHAAAATVREPSVAQKDSTEPFGPVDRGKMPGSSATAQKPDNQTPATGVAKPVPRPPTQQAPCTAEIKTIGAFPPLMRAVSWDTVGSMNMRNGAPKGDEDLSFTDKLKSTGYKDFPAPPIQKLSKLREEHKLIRNQSISGSKLPDLSEMAEQERGPASLTAVLSTDEESKEKADAMPNISDVMLRKLKLHRGLPGCAPPLTEKEVENAFVQLSLAFRNDNYTLETRLKQAERERNLTEDNTEKELEEFKNSLKGTVSLWQNAEQRESYQRLIETLAVLHRLANRLSSRAEMVGAVRQEKRMNKATEVMLQYVENLKRTYEKDHAELMEFKKLANQNSNRCSSIETGDDGVPRASRSMSLTMGKALPRRRVSVAVVPKFNLLNIPGQTPATAGAGPGALPGAAPGPGLASGGSSTGPGALPVLCEANSVKIETPSDPAQPATGENGKVQPEQEGEAAAPAKASCSLEEIRAEIKAKIEEEAYNKGYQEGLKRLKELQEVKEEEEKAEEKLIESEEITGEDFEKKKKPNSRYEEALEVLDRICPEMFKRNRTLWIILTLFLVTFLLVNLVNLFSYHYSVQGDTSAEKSAIPGKKKFLGLHVGSKSPTPE</sequence>
<feature type="coiled-coil region" evidence="8">
    <location>
        <begin position="262"/>
        <end position="289"/>
    </location>
</feature>
<evidence type="ECO:0000256" key="8">
    <source>
        <dbReference type="SAM" id="Coils"/>
    </source>
</evidence>
<dbReference type="InterPro" id="IPR039508">
    <property type="entry name" value="KASH5_EF-hand-like_dom"/>
</dbReference>
<keyword evidence="7 10" id="KW-0472">Membrane</keyword>
<feature type="compositionally biased region" description="Polar residues" evidence="9">
    <location>
        <begin position="1177"/>
        <end position="1190"/>
    </location>
</feature>
<evidence type="ECO:0000256" key="3">
    <source>
        <dbReference type="ARBA" id="ARBA00022490"/>
    </source>
</evidence>
<feature type="compositionally biased region" description="Polar residues" evidence="9">
    <location>
        <begin position="1301"/>
        <end position="1314"/>
    </location>
</feature>
<accession>A0A8T2L7Z8</accession>
<feature type="region of interest" description="Disordered" evidence="9">
    <location>
        <begin position="1699"/>
        <end position="1728"/>
    </location>
</feature>
<dbReference type="InterPro" id="IPR008677">
    <property type="entry name" value="MRVI1"/>
</dbReference>
<feature type="compositionally biased region" description="Basic and acidic residues" evidence="9">
    <location>
        <begin position="1232"/>
        <end position="1260"/>
    </location>
</feature>
<dbReference type="GO" id="GO:0016020">
    <property type="term" value="C:membrane"/>
    <property type="evidence" value="ECO:0007669"/>
    <property type="project" value="UniProtKB-SubCell"/>
</dbReference>
<feature type="compositionally biased region" description="Low complexity" evidence="9">
    <location>
        <begin position="703"/>
        <end position="719"/>
    </location>
</feature>
<keyword evidence="6 8" id="KW-0175">Coiled coil</keyword>
<dbReference type="GO" id="GO:0019934">
    <property type="term" value="P:cGMP-mediated signaling"/>
    <property type="evidence" value="ECO:0007669"/>
    <property type="project" value="TreeGrafter"/>
</dbReference>
<evidence type="ECO:0000256" key="4">
    <source>
        <dbReference type="ARBA" id="ARBA00022692"/>
    </source>
</evidence>
<evidence type="ECO:0000256" key="9">
    <source>
        <dbReference type="SAM" id="MobiDB-lite"/>
    </source>
</evidence>
<reference evidence="13 14" key="1">
    <citation type="submission" date="2021-07" db="EMBL/GenBank/DDBJ databases">
        <authorList>
            <person name="Imarazene B."/>
            <person name="Zahm M."/>
            <person name="Klopp C."/>
            <person name="Cabau C."/>
            <person name="Beille S."/>
            <person name="Jouanno E."/>
            <person name="Castinel A."/>
            <person name="Lluch J."/>
            <person name="Gil L."/>
            <person name="Kuchtly C."/>
            <person name="Lopez Roques C."/>
            <person name="Donnadieu C."/>
            <person name="Parrinello H."/>
            <person name="Journot L."/>
            <person name="Du K."/>
            <person name="Schartl M."/>
            <person name="Retaux S."/>
            <person name="Guiguen Y."/>
        </authorList>
    </citation>
    <scope>NUCLEOTIDE SEQUENCE [LARGE SCALE GENOMIC DNA]</scope>
    <source>
        <strain evidence="13">Pach_M1</strain>
        <tissue evidence="13">Testis</tissue>
    </source>
</reference>
<dbReference type="Pfam" id="PF14658">
    <property type="entry name" value="EF-hand_9"/>
    <property type="match status" value="1"/>
</dbReference>
<feature type="region of interest" description="Disordered" evidence="9">
    <location>
        <begin position="701"/>
        <end position="759"/>
    </location>
</feature>
<proteinExistence type="predicted"/>
<evidence type="ECO:0000256" key="6">
    <source>
        <dbReference type="ARBA" id="ARBA00023054"/>
    </source>
</evidence>
<feature type="region of interest" description="Disordered" evidence="9">
    <location>
        <begin position="1"/>
        <end position="41"/>
    </location>
</feature>
<feature type="compositionally biased region" description="Low complexity" evidence="9">
    <location>
        <begin position="1062"/>
        <end position="1072"/>
    </location>
</feature>
<keyword evidence="3" id="KW-0963">Cytoplasm</keyword>
<comment type="caution">
    <text evidence="13">The sequence shown here is derived from an EMBL/GenBank/DDBJ whole genome shotgun (WGS) entry which is preliminary data.</text>
</comment>
<feature type="coiled-coil region" evidence="8">
    <location>
        <begin position="1488"/>
        <end position="1515"/>
    </location>
</feature>
<gene>
    <name evidence="13" type="primary">MRVI1</name>
    <name evidence="13" type="ORF">AMEX_G19817</name>
</gene>
<dbReference type="EMBL" id="JAICCE010000016">
    <property type="protein sequence ID" value="KAG9267134.1"/>
    <property type="molecule type" value="Genomic_DNA"/>
</dbReference>
<dbReference type="PANTHER" id="PTHR15352:SF2">
    <property type="entry name" value="INOSITOL 1,4,5-TRIPHOSPHATE RECEPTOR ASSOCIATED 1"/>
    <property type="match status" value="1"/>
</dbReference>
<feature type="compositionally biased region" description="Polar residues" evidence="9">
    <location>
        <begin position="907"/>
        <end position="937"/>
    </location>
</feature>
<evidence type="ECO:0000313" key="14">
    <source>
        <dbReference type="Proteomes" id="UP000752171"/>
    </source>
</evidence>
<feature type="region of interest" description="Disordered" evidence="9">
    <location>
        <begin position="1007"/>
        <end position="1072"/>
    </location>
</feature>
<feature type="region of interest" description="Disordered" evidence="9">
    <location>
        <begin position="1162"/>
        <end position="1329"/>
    </location>
</feature>
<feature type="transmembrane region" description="Helical" evidence="10">
    <location>
        <begin position="1819"/>
        <end position="1839"/>
    </location>
</feature>
<organism evidence="13 14">
    <name type="scientific">Astyanax mexicanus</name>
    <name type="common">Blind cave fish</name>
    <name type="synonym">Astyanax fasciatus mexicanus</name>
    <dbReference type="NCBI Taxonomy" id="7994"/>
    <lineage>
        <taxon>Eukaryota</taxon>
        <taxon>Metazoa</taxon>
        <taxon>Chordata</taxon>
        <taxon>Craniata</taxon>
        <taxon>Vertebrata</taxon>
        <taxon>Euteleostomi</taxon>
        <taxon>Actinopterygii</taxon>
        <taxon>Neopterygii</taxon>
        <taxon>Teleostei</taxon>
        <taxon>Ostariophysi</taxon>
        <taxon>Characiformes</taxon>
        <taxon>Characoidei</taxon>
        <taxon>Acestrorhamphidae</taxon>
        <taxon>Acestrorhamphinae</taxon>
        <taxon>Astyanax</taxon>
    </lineage>
</organism>
<feature type="compositionally biased region" description="Basic and acidic residues" evidence="9">
    <location>
        <begin position="1094"/>
        <end position="1107"/>
    </location>
</feature>
<keyword evidence="5 10" id="KW-1133">Transmembrane helix</keyword>
<feature type="compositionally biased region" description="Basic and acidic residues" evidence="9">
    <location>
        <begin position="830"/>
        <end position="856"/>
    </location>
</feature>
<feature type="compositionally biased region" description="Polar residues" evidence="9">
    <location>
        <begin position="29"/>
        <end position="41"/>
    </location>
</feature>
<feature type="compositionally biased region" description="Basic and acidic residues" evidence="9">
    <location>
        <begin position="864"/>
        <end position="882"/>
    </location>
</feature>
<dbReference type="Pfam" id="PF05781">
    <property type="entry name" value="MRVI1"/>
    <property type="match status" value="1"/>
</dbReference>
<evidence type="ECO:0000259" key="12">
    <source>
        <dbReference type="Pfam" id="PF14662"/>
    </source>
</evidence>
<dbReference type="Pfam" id="PF14662">
    <property type="entry name" value="KASH_CCD"/>
    <property type="match status" value="1"/>
</dbReference>
<evidence type="ECO:0000256" key="7">
    <source>
        <dbReference type="ARBA" id="ARBA00023136"/>
    </source>
</evidence>
<evidence type="ECO:0000256" key="10">
    <source>
        <dbReference type="SAM" id="Phobius"/>
    </source>
</evidence>
<name>A0A8T2L7Z8_ASTMX</name>
<dbReference type="PANTHER" id="PTHR15352">
    <property type="entry name" value="LYMPHOID-RESTRICTED MEMBRANE PROTEIN, JAW1"/>
    <property type="match status" value="1"/>
</dbReference>
<feature type="compositionally biased region" description="Low complexity" evidence="9">
    <location>
        <begin position="1659"/>
        <end position="1674"/>
    </location>
</feature>
<feature type="domain" description="KASH5-like coiled-coil" evidence="12">
    <location>
        <begin position="203"/>
        <end position="390"/>
    </location>
</feature>
<feature type="compositionally biased region" description="Low complexity" evidence="9">
    <location>
        <begin position="1198"/>
        <end position="1226"/>
    </location>
</feature>
<evidence type="ECO:0000259" key="11">
    <source>
        <dbReference type="Pfam" id="PF14658"/>
    </source>
</evidence>
<evidence type="ECO:0000256" key="5">
    <source>
        <dbReference type="ARBA" id="ARBA00022989"/>
    </source>
</evidence>
<feature type="coiled-coil region" evidence="8">
    <location>
        <begin position="318"/>
        <end position="345"/>
    </location>
</feature>
<feature type="region of interest" description="Disordered" evidence="9">
    <location>
        <begin position="572"/>
        <end position="600"/>
    </location>
</feature>
<evidence type="ECO:0000313" key="13">
    <source>
        <dbReference type="EMBL" id="KAG9267134.1"/>
    </source>
</evidence>
<feature type="coiled-coil region" evidence="8">
    <location>
        <begin position="623"/>
        <end position="657"/>
    </location>
</feature>